<protein>
    <recommendedName>
        <fullName evidence="11">Lactosylceramide 4-alpha-galactosyltransferase</fullName>
        <ecNumber evidence="10">2.4.1.228</ecNumber>
    </recommendedName>
    <alternativeName>
        <fullName evidence="15">Alpha-1,4-N-acetylglucosaminyltransferase</fullName>
    </alternativeName>
    <alternativeName>
        <fullName evidence="13">Alpha-1,4-galactosyltransferase</fullName>
    </alternativeName>
    <alternativeName>
        <fullName evidence="14">Globotriaosylceramide synthase</fullName>
    </alternativeName>
    <alternativeName>
        <fullName evidence="12">UDP-galactose:beta-D-galactosyl-beta1-R 4-alpha-D-galactosyltransferase</fullName>
    </alternativeName>
</protein>
<evidence type="ECO:0000256" key="8">
    <source>
        <dbReference type="ARBA" id="ARBA00023098"/>
    </source>
</evidence>
<gene>
    <name evidence="21" type="primary">A4GALT</name>
</gene>
<dbReference type="FunFam" id="3.90.550.20:FF:000003">
    <property type="entry name" value="Lactosylceramide 4-alpha-galactosyltransferase"/>
    <property type="match status" value="1"/>
</dbReference>
<name>A0A1U7SWI5_ALLSI</name>
<dbReference type="InParanoid" id="A0A1U7SWI5"/>
<evidence type="ECO:0000256" key="14">
    <source>
        <dbReference type="ARBA" id="ARBA00043154"/>
    </source>
</evidence>
<feature type="transmembrane region" description="Helical" evidence="18">
    <location>
        <begin position="20"/>
        <end position="40"/>
    </location>
</feature>
<evidence type="ECO:0000313" key="20">
    <source>
        <dbReference type="Proteomes" id="UP000189705"/>
    </source>
</evidence>
<dbReference type="eggNOG" id="KOG1928">
    <property type="taxonomic scope" value="Eukaryota"/>
</dbReference>
<comment type="catalytic activity">
    <reaction evidence="16">
        <text>a beta-D-Gal-(1-&gt;4)-beta-D-Glc-(1&lt;-&gt;1)-Cer(d18:1(4E)) + UDP-alpha-D-galactose = a globoside Gb3Cer (d18:1(4E)) + UDP + H(+)</text>
        <dbReference type="Rhea" id="RHEA:11924"/>
        <dbReference type="ChEBI" id="CHEBI:15378"/>
        <dbReference type="ChEBI" id="CHEBI:17950"/>
        <dbReference type="ChEBI" id="CHEBI:18313"/>
        <dbReference type="ChEBI" id="CHEBI:58223"/>
        <dbReference type="ChEBI" id="CHEBI:66914"/>
        <dbReference type="EC" id="2.4.1.228"/>
    </reaction>
    <physiologicalReaction direction="left-to-right" evidence="16">
        <dbReference type="Rhea" id="RHEA:11925"/>
    </physiologicalReaction>
</comment>
<evidence type="ECO:0000256" key="18">
    <source>
        <dbReference type="SAM" id="Phobius"/>
    </source>
</evidence>
<keyword evidence="18" id="KW-1133">Transmembrane helix</keyword>
<evidence type="ECO:0000256" key="11">
    <source>
        <dbReference type="ARBA" id="ARBA00040835"/>
    </source>
</evidence>
<comment type="similarity">
    <text evidence="3">Belongs to the glycosyltransferase 32 family.</text>
</comment>
<keyword evidence="9 18" id="KW-0472">Membrane</keyword>
<dbReference type="PANTHER" id="PTHR12042:SF17">
    <property type="entry name" value="LACTOSYLCERAMIDE 4-ALPHA-GALACTOSYLTRANSFERASE"/>
    <property type="match status" value="1"/>
</dbReference>
<evidence type="ECO:0000256" key="12">
    <source>
        <dbReference type="ARBA" id="ARBA00041556"/>
    </source>
</evidence>
<evidence type="ECO:0000256" key="5">
    <source>
        <dbReference type="ARBA" id="ARBA00022676"/>
    </source>
</evidence>
<dbReference type="OrthoDB" id="409543at2759"/>
<evidence type="ECO:0000256" key="15">
    <source>
        <dbReference type="ARBA" id="ARBA00043186"/>
    </source>
</evidence>
<dbReference type="GeneID" id="102382036"/>
<keyword evidence="18" id="KW-0812">Transmembrane</keyword>
<evidence type="ECO:0000256" key="2">
    <source>
        <dbReference type="ARBA" id="ARBA00004934"/>
    </source>
</evidence>
<evidence type="ECO:0000256" key="1">
    <source>
        <dbReference type="ARBA" id="ARBA00004323"/>
    </source>
</evidence>
<dbReference type="KEGG" id="asn:102382036"/>
<evidence type="ECO:0000256" key="4">
    <source>
        <dbReference type="ARBA" id="ARBA00022516"/>
    </source>
</evidence>
<keyword evidence="6" id="KW-0808">Transferase</keyword>
<comment type="subcellular location">
    <subcellularLocation>
        <location evidence="1">Golgi apparatus membrane</location>
        <topology evidence="1">Single-pass type II membrane protein</topology>
    </subcellularLocation>
</comment>
<dbReference type="SUPFAM" id="SSF53448">
    <property type="entry name" value="Nucleotide-diphospho-sugar transferases"/>
    <property type="match status" value="1"/>
</dbReference>
<dbReference type="GO" id="GO:0050512">
    <property type="term" value="F:lactosylceramide 4-alpha-galactosyltransferase activity"/>
    <property type="evidence" value="ECO:0007669"/>
    <property type="project" value="UniProtKB-EC"/>
</dbReference>
<dbReference type="RefSeq" id="XP_006037948.1">
    <property type="nucleotide sequence ID" value="XM_006037886.1"/>
</dbReference>
<feature type="domain" description="Alpha 1,4-glycosyltransferase" evidence="19">
    <location>
        <begin position="225"/>
        <end position="350"/>
    </location>
</feature>
<dbReference type="PANTHER" id="PTHR12042">
    <property type="entry name" value="LACTOSYLCERAMIDE 4-ALPHA-GALACTOSYLTRANSFERASE ALPHA- 1,4-GALACTOSYLTRANSFERASE"/>
    <property type="match status" value="1"/>
</dbReference>
<proteinExistence type="inferred from homology"/>
<evidence type="ECO:0000256" key="13">
    <source>
        <dbReference type="ARBA" id="ARBA00041849"/>
    </source>
</evidence>
<evidence type="ECO:0000256" key="9">
    <source>
        <dbReference type="ARBA" id="ARBA00023136"/>
    </source>
</evidence>
<keyword evidence="5" id="KW-0328">Glycosyltransferase</keyword>
<evidence type="ECO:0000256" key="3">
    <source>
        <dbReference type="ARBA" id="ARBA00009003"/>
    </source>
</evidence>
<organism evidence="20 21">
    <name type="scientific">Alligator sinensis</name>
    <name type="common">Chinese alligator</name>
    <dbReference type="NCBI Taxonomy" id="38654"/>
    <lineage>
        <taxon>Eukaryota</taxon>
        <taxon>Metazoa</taxon>
        <taxon>Chordata</taxon>
        <taxon>Craniata</taxon>
        <taxon>Vertebrata</taxon>
        <taxon>Euteleostomi</taxon>
        <taxon>Archelosauria</taxon>
        <taxon>Archosauria</taxon>
        <taxon>Crocodylia</taxon>
        <taxon>Alligatoridae</taxon>
        <taxon>Alligatorinae</taxon>
        <taxon>Alligator</taxon>
    </lineage>
</organism>
<evidence type="ECO:0000256" key="7">
    <source>
        <dbReference type="ARBA" id="ARBA00023034"/>
    </source>
</evidence>
<dbReference type="InterPro" id="IPR007652">
    <property type="entry name" value="A1-4-GlycosylTfrase_dom"/>
</dbReference>
<reference evidence="21" key="1">
    <citation type="submission" date="2025-08" db="UniProtKB">
        <authorList>
            <consortium name="RefSeq"/>
        </authorList>
    </citation>
    <scope>IDENTIFICATION</scope>
</reference>
<dbReference type="CTD" id="53947"/>
<evidence type="ECO:0000256" key="16">
    <source>
        <dbReference type="ARBA" id="ARBA00048195"/>
    </source>
</evidence>
<dbReference type="InterPro" id="IPR051981">
    <property type="entry name" value="Glycosyltransf_32"/>
</dbReference>
<evidence type="ECO:0000256" key="17">
    <source>
        <dbReference type="ARBA" id="ARBA00049327"/>
    </source>
</evidence>
<keyword evidence="8" id="KW-0443">Lipid metabolism</keyword>
<dbReference type="STRING" id="38654.A0A1U7SWI5"/>
<dbReference type="GO" id="GO:0006688">
    <property type="term" value="P:glycosphingolipid biosynthetic process"/>
    <property type="evidence" value="ECO:0007669"/>
    <property type="project" value="TreeGrafter"/>
</dbReference>
<dbReference type="InterPro" id="IPR029044">
    <property type="entry name" value="Nucleotide-diphossugar_trans"/>
</dbReference>
<keyword evidence="20" id="KW-1185">Reference proteome</keyword>
<evidence type="ECO:0000259" key="19">
    <source>
        <dbReference type="Pfam" id="PF04572"/>
    </source>
</evidence>
<dbReference type="EC" id="2.4.1.228" evidence="10"/>
<keyword evidence="4" id="KW-0444">Lipid biosynthesis</keyword>
<dbReference type="Pfam" id="PF04572">
    <property type="entry name" value="Gb3_synth"/>
    <property type="match status" value="1"/>
</dbReference>
<sequence length="355" mass="41369">MPKMPACMPKLTKVVTYHKLWAVFIITFQFLCFVYIMFYWRITEDTNKSQLYDLILEVNCHHFVPSPPSVSVSPSPTPGNIFFVETSERINPHFLFVCSVESAARAHPDTKVIILMKGLADKKFSQPKHWGLSLLSCFPNVEIRPLDLDDLFSGTPLADWYSQAQHRWEPYFLAVLSDLCRIAIMWKFGGIYLDKDLIVLKNLGNLTNVFGIQSKYILNGAFLSFEPNHKFTELCMKDYVDHYNSWIWGHQGPQLLSRVFKKWCSIRSLQSSKGCKGVSTLPQEAFYPIHWQDWKKYFEEVSSSEFQKLFQNSYAAHIWNKKSQGTRFEVTSKALLAQLHSRYCPSTYWMMKTYL</sequence>
<evidence type="ECO:0000256" key="10">
    <source>
        <dbReference type="ARBA" id="ARBA00039051"/>
    </source>
</evidence>
<evidence type="ECO:0000313" key="21">
    <source>
        <dbReference type="RefSeq" id="XP_006037948.1"/>
    </source>
</evidence>
<dbReference type="AlphaFoldDB" id="A0A1U7SWI5"/>
<dbReference type="InterPro" id="IPR007577">
    <property type="entry name" value="GlycoTrfase_DXD_sugar-bd_CS"/>
</dbReference>
<dbReference type="GO" id="GO:0000139">
    <property type="term" value="C:Golgi membrane"/>
    <property type="evidence" value="ECO:0007669"/>
    <property type="project" value="UniProtKB-SubCell"/>
</dbReference>
<dbReference type="Pfam" id="PF04488">
    <property type="entry name" value="Gly_transf_sug"/>
    <property type="match status" value="1"/>
</dbReference>
<comment type="pathway">
    <text evidence="2">Glycolipid biosynthesis.</text>
</comment>
<dbReference type="Proteomes" id="UP000189705">
    <property type="component" value="Unplaced"/>
</dbReference>
<evidence type="ECO:0000256" key="6">
    <source>
        <dbReference type="ARBA" id="ARBA00022679"/>
    </source>
</evidence>
<comment type="catalytic activity">
    <reaction evidence="17">
        <text>a beta-D-Gal-(1&lt;-&gt;1')-ceramide + UDP-alpha-D-galactose = alpha-D-Gal-(1-&gt;4)-beta-D-Gal-(1&lt;-&gt;1')-Cer + UDP + H(+)</text>
        <dbReference type="Rhea" id="RHEA:60044"/>
        <dbReference type="ChEBI" id="CHEBI:15378"/>
        <dbReference type="ChEBI" id="CHEBI:58223"/>
        <dbReference type="ChEBI" id="CHEBI:66914"/>
        <dbReference type="ChEBI" id="CHEBI:143593"/>
        <dbReference type="ChEBI" id="CHEBI:143594"/>
    </reaction>
    <physiologicalReaction direction="left-to-right" evidence="17">
        <dbReference type="Rhea" id="RHEA:60045"/>
    </physiologicalReaction>
</comment>
<dbReference type="Gene3D" id="3.90.550.20">
    <property type="match status" value="1"/>
</dbReference>
<accession>A0A1U7SWI5</accession>
<keyword evidence="7" id="KW-0333">Golgi apparatus</keyword>